<dbReference type="RefSeq" id="WP_395509433.1">
    <property type="nucleotide sequence ID" value="NZ_JBBDHD010000020.1"/>
</dbReference>
<dbReference type="Proteomes" id="UP001610631">
    <property type="component" value="Unassembled WGS sequence"/>
</dbReference>
<proteinExistence type="predicted"/>
<dbReference type="EMBL" id="JBBDHD010000020">
    <property type="protein sequence ID" value="MFH7595576.1"/>
    <property type="molecule type" value="Genomic_DNA"/>
</dbReference>
<organism evidence="1 2">
    <name type="scientific">Streptomyces racemochromogenes</name>
    <dbReference type="NCBI Taxonomy" id="67353"/>
    <lineage>
        <taxon>Bacteria</taxon>
        <taxon>Bacillati</taxon>
        <taxon>Actinomycetota</taxon>
        <taxon>Actinomycetes</taxon>
        <taxon>Kitasatosporales</taxon>
        <taxon>Streptomycetaceae</taxon>
        <taxon>Streptomyces</taxon>
    </lineage>
</organism>
<comment type="caution">
    <text evidence="1">The sequence shown here is derived from an EMBL/GenBank/DDBJ whole genome shotgun (WGS) entry which is preliminary data.</text>
</comment>
<evidence type="ECO:0000313" key="2">
    <source>
        <dbReference type="Proteomes" id="UP001610631"/>
    </source>
</evidence>
<accession>A0ABW7PC03</accession>
<reference evidence="1 2" key="1">
    <citation type="submission" date="2024-03" db="EMBL/GenBank/DDBJ databases">
        <title>Whole genome sequencing of Streptomyces racemochromogenes, to identify antimicrobial biosynthetic gene clusters.</title>
        <authorList>
            <person name="Suryawanshi P."/>
            <person name="Krishnaraj P.U."/>
            <person name="Arun Y.P."/>
            <person name="Suryawanshi M.P."/>
            <person name="Rakshit O."/>
        </authorList>
    </citation>
    <scope>NUCLEOTIDE SEQUENCE [LARGE SCALE GENOMIC DNA]</scope>
    <source>
        <strain evidence="1 2">AUDT626</strain>
    </source>
</reference>
<evidence type="ECO:0000313" key="1">
    <source>
        <dbReference type="EMBL" id="MFH7595576.1"/>
    </source>
</evidence>
<keyword evidence="2" id="KW-1185">Reference proteome</keyword>
<sequence>MGDDRRTYGPLELLEGRWVVGDSHRPDGCWVEFRPEGMVRHAGGTADEPIPWSRVLLGIRIQIGQGTKGSRYQGSLGLTGLIGGLPGPFRGRGGGYLGMTLRHPYEDVRLAFDRHAEWYKPAHVLLLAELMTQTVAAGDAHRLGDAEWLGWAVGRLERVTSWPVGRQPAAVVQAALRD</sequence>
<protein>
    <submittedName>
        <fullName evidence="1">Uncharacterized protein</fullName>
    </submittedName>
</protein>
<name>A0ABW7PC03_9ACTN</name>
<gene>
    <name evidence="1" type="ORF">WDV06_10810</name>
</gene>